<comment type="caution">
    <text evidence="1">The sequence shown here is derived from an EMBL/GenBank/DDBJ whole genome shotgun (WGS) entry which is preliminary data.</text>
</comment>
<keyword evidence="2" id="KW-1185">Reference proteome</keyword>
<name>A0A9P4S307_9PEZI</name>
<feature type="non-terminal residue" evidence="1">
    <location>
        <position position="137"/>
    </location>
</feature>
<evidence type="ECO:0000313" key="2">
    <source>
        <dbReference type="Proteomes" id="UP000799429"/>
    </source>
</evidence>
<dbReference type="EMBL" id="MU006110">
    <property type="protein sequence ID" value="KAF2835261.1"/>
    <property type="molecule type" value="Genomic_DNA"/>
</dbReference>
<evidence type="ECO:0000313" key="1">
    <source>
        <dbReference type="EMBL" id="KAF2835261.1"/>
    </source>
</evidence>
<proteinExistence type="predicted"/>
<organism evidence="1 2">
    <name type="scientific">Patellaria atrata CBS 101060</name>
    <dbReference type="NCBI Taxonomy" id="1346257"/>
    <lineage>
        <taxon>Eukaryota</taxon>
        <taxon>Fungi</taxon>
        <taxon>Dikarya</taxon>
        <taxon>Ascomycota</taxon>
        <taxon>Pezizomycotina</taxon>
        <taxon>Dothideomycetes</taxon>
        <taxon>Dothideomycetes incertae sedis</taxon>
        <taxon>Patellariales</taxon>
        <taxon>Patellariaceae</taxon>
        <taxon>Patellaria</taxon>
    </lineage>
</organism>
<gene>
    <name evidence="1" type="ORF">M501DRAFT_999294</name>
</gene>
<dbReference type="AlphaFoldDB" id="A0A9P4S307"/>
<dbReference type="Proteomes" id="UP000799429">
    <property type="component" value="Unassembled WGS sequence"/>
</dbReference>
<sequence length="137" mass="16357">MQKQWRQAASDLQKMQAMAHFKLDDKHFISEWKGLIYMIRNWGVQHFSEPQSSRLRGQWASKGQTWKRLVESPENFVRSNNFRPMLVQSLVWERLRSFVFGTEFDEGGVYWSGDMQEQLRDMMKYVRSSKLTLVDGM</sequence>
<accession>A0A9P4S307</accession>
<protein>
    <submittedName>
        <fullName evidence="1">Uncharacterized protein</fullName>
    </submittedName>
</protein>
<reference evidence="1" key="1">
    <citation type="journal article" date="2020" name="Stud. Mycol.">
        <title>101 Dothideomycetes genomes: a test case for predicting lifestyles and emergence of pathogens.</title>
        <authorList>
            <person name="Haridas S."/>
            <person name="Albert R."/>
            <person name="Binder M."/>
            <person name="Bloem J."/>
            <person name="Labutti K."/>
            <person name="Salamov A."/>
            <person name="Andreopoulos B."/>
            <person name="Baker S."/>
            <person name="Barry K."/>
            <person name="Bills G."/>
            <person name="Bluhm B."/>
            <person name="Cannon C."/>
            <person name="Castanera R."/>
            <person name="Culley D."/>
            <person name="Daum C."/>
            <person name="Ezra D."/>
            <person name="Gonzalez J."/>
            <person name="Henrissat B."/>
            <person name="Kuo A."/>
            <person name="Liang C."/>
            <person name="Lipzen A."/>
            <person name="Lutzoni F."/>
            <person name="Magnuson J."/>
            <person name="Mondo S."/>
            <person name="Nolan M."/>
            <person name="Ohm R."/>
            <person name="Pangilinan J."/>
            <person name="Park H.-J."/>
            <person name="Ramirez L."/>
            <person name="Alfaro M."/>
            <person name="Sun H."/>
            <person name="Tritt A."/>
            <person name="Yoshinaga Y."/>
            <person name="Zwiers L.-H."/>
            <person name="Turgeon B."/>
            <person name="Goodwin S."/>
            <person name="Spatafora J."/>
            <person name="Crous P."/>
            <person name="Grigoriev I."/>
        </authorList>
    </citation>
    <scope>NUCLEOTIDE SEQUENCE</scope>
    <source>
        <strain evidence="1">CBS 101060</strain>
    </source>
</reference>